<keyword evidence="2" id="KW-1185">Reference proteome</keyword>
<proteinExistence type="predicted"/>
<dbReference type="RefSeq" id="WP_076485849.1">
    <property type="nucleotide sequence ID" value="NZ_FTOG01000010.1"/>
</dbReference>
<dbReference type="Pfam" id="PF05751">
    <property type="entry name" value="FixH"/>
    <property type="match status" value="1"/>
</dbReference>
<dbReference type="InterPro" id="IPR008620">
    <property type="entry name" value="FixH"/>
</dbReference>
<dbReference type="PIRSF" id="PIRSF011386">
    <property type="entry name" value="FixH"/>
    <property type="match status" value="1"/>
</dbReference>
<dbReference type="AlphaFoldDB" id="A0A1N7PM56"/>
<evidence type="ECO:0000313" key="2">
    <source>
        <dbReference type="Proteomes" id="UP000186221"/>
    </source>
</evidence>
<sequence>MTKPLTGRKVFAMFVAFFGLIIAVNVTMAYNAIKTFPGVEEAHPYNASQTFDADREAQERLGWSVRPAYDGTSLIIDIRDRDGNPASVADLTVLVGRKTMAAEDQTPDMTPLGGLFTAPVALAPGDWLLHINAKSTDGTVFRQRLDFFVDG</sequence>
<organism evidence="1 2">
    <name type="scientific">Rhodobacter aestuarii</name>
    <dbReference type="NCBI Taxonomy" id="453582"/>
    <lineage>
        <taxon>Bacteria</taxon>
        <taxon>Pseudomonadati</taxon>
        <taxon>Pseudomonadota</taxon>
        <taxon>Alphaproteobacteria</taxon>
        <taxon>Rhodobacterales</taxon>
        <taxon>Rhodobacter group</taxon>
        <taxon>Rhodobacter</taxon>
    </lineage>
</organism>
<dbReference type="EMBL" id="FTOG01000010">
    <property type="protein sequence ID" value="SIT11600.1"/>
    <property type="molecule type" value="Genomic_DNA"/>
</dbReference>
<evidence type="ECO:0000313" key="1">
    <source>
        <dbReference type="EMBL" id="SIT11600.1"/>
    </source>
</evidence>
<dbReference type="Proteomes" id="UP000186221">
    <property type="component" value="Unassembled WGS sequence"/>
</dbReference>
<gene>
    <name evidence="1" type="ORF">SAMN05421580_110118</name>
</gene>
<dbReference type="InterPro" id="IPR018037">
    <property type="entry name" value="FixH_proteobacterial"/>
</dbReference>
<dbReference type="OrthoDB" id="1495896at2"/>
<dbReference type="STRING" id="453582.SAMN05421580_110118"/>
<accession>A0A1N7PM56</accession>
<reference evidence="2" key="1">
    <citation type="submission" date="2017-01" db="EMBL/GenBank/DDBJ databases">
        <authorList>
            <person name="Varghese N."/>
            <person name="Submissions S."/>
        </authorList>
    </citation>
    <scope>NUCLEOTIDE SEQUENCE [LARGE SCALE GENOMIC DNA]</scope>
    <source>
        <strain evidence="2">DSM 19945</strain>
    </source>
</reference>
<name>A0A1N7PM56_9RHOB</name>
<protein>
    <submittedName>
        <fullName evidence="1">Nitrogen fixation protein FixH</fullName>
    </submittedName>
</protein>